<organism evidence="4 5">
    <name type="scientific">Aquisphaera giovannonii</name>
    <dbReference type="NCBI Taxonomy" id="406548"/>
    <lineage>
        <taxon>Bacteria</taxon>
        <taxon>Pseudomonadati</taxon>
        <taxon>Planctomycetota</taxon>
        <taxon>Planctomycetia</taxon>
        <taxon>Isosphaerales</taxon>
        <taxon>Isosphaeraceae</taxon>
        <taxon>Aquisphaera</taxon>
    </lineage>
</organism>
<keyword evidence="5" id="KW-1185">Reference proteome</keyword>
<protein>
    <submittedName>
        <fullName evidence="4">Carbohydrate binding domain protein</fullName>
    </submittedName>
</protein>
<feature type="chain" id="PRO_5023061636" evidence="1">
    <location>
        <begin position="29"/>
        <end position="230"/>
    </location>
</feature>
<dbReference type="Pfam" id="PF07589">
    <property type="entry name" value="PEP-CTERM"/>
    <property type="match status" value="1"/>
</dbReference>
<feature type="domain" description="DUF642" evidence="2">
    <location>
        <begin position="30"/>
        <end position="185"/>
    </location>
</feature>
<evidence type="ECO:0000313" key="4">
    <source>
        <dbReference type="EMBL" id="QEH39106.1"/>
    </source>
</evidence>
<dbReference type="KEGG" id="agv:OJF2_77180"/>
<dbReference type="InterPro" id="IPR013424">
    <property type="entry name" value="Ice-binding_C"/>
</dbReference>
<dbReference type="Pfam" id="PF04862">
    <property type="entry name" value="DUF642"/>
    <property type="match status" value="1"/>
</dbReference>
<dbReference type="RefSeq" id="WP_168222292.1">
    <property type="nucleotide sequence ID" value="NZ_CP042997.1"/>
</dbReference>
<evidence type="ECO:0000259" key="3">
    <source>
        <dbReference type="Pfam" id="PF07589"/>
    </source>
</evidence>
<dbReference type="Gene3D" id="2.60.120.260">
    <property type="entry name" value="Galactose-binding domain-like"/>
    <property type="match status" value="1"/>
</dbReference>
<evidence type="ECO:0000259" key="2">
    <source>
        <dbReference type="Pfam" id="PF04862"/>
    </source>
</evidence>
<gene>
    <name evidence="4" type="ORF">OJF2_77180</name>
</gene>
<name>A0A5B9WEM6_9BACT</name>
<feature type="signal peptide" evidence="1">
    <location>
        <begin position="1"/>
        <end position="28"/>
    </location>
</feature>
<dbReference type="InterPro" id="IPR008979">
    <property type="entry name" value="Galactose-bd-like_sf"/>
</dbReference>
<dbReference type="InterPro" id="IPR006946">
    <property type="entry name" value="DGR2-like_dom"/>
</dbReference>
<accession>A0A5B9WEM6</accession>
<feature type="domain" description="Ice-binding protein C-terminal" evidence="3">
    <location>
        <begin position="201"/>
        <end position="225"/>
    </location>
</feature>
<proteinExistence type="predicted"/>
<dbReference type="SUPFAM" id="SSF49785">
    <property type="entry name" value="Galactose-binding domain-like"/>
    <property type="match status" value="1"/>
</dbReference>
<dbReference type="AlphaFoldDB" id="A0A5B9WEM6"/>
<dbReference type="NCBIfam" id="TIGR02595">
    <property type="entry name" value="PEP_CTERM"/>
    <property type="match status" value="1"/>
</dbReference>
<evidence type="ECO:0000256" key="1">
    <source>
        <dbReference type="SAM" id="SignalP"/>
    </source>
</evidence>
<dbReference type="EMBL" id="CP042997">
    <property type="protein sequence ID" value="QEH39106.1"/>
    <property type="molecule type" value="Genomic_DNA"/>
</dbReference>
<sequence precursor="true">MLMTNAHRIMLAAASALVLAFAATPCEANLIVNGSFEDPAVPVGSFTNYLAGSTAITGWTVVGIDSSVTSGSFVQSGITFQAQDGAQFIDLAGITSNSQLSGVTQDIATTAGDVYEVSFYVGSATDGQFFFASTVGLSIDGGARMSFTNPTAPSDRLDWERFAVQFTATGATTNLTFYNGSAANNYLGGLDNVSVELVSAAVPEPSSAALLALGAAGVAAGLARRARGSR</sequence>
<keyword evidence="1" id="KW-0732">Signal</keyword>
<dbReference type="Proteomes" id="UP000324233">
    <property type="component" value="Chromosome"/>
</dbReference>
<reference evidence="4 5" key="1">
    <citation type="submission" date="2019-08" db="EMBL/GenBank/DDBJ databases">
        <title>Deep-cultivation of Planctomycetes and their phenomic and genomic characterization uncovers novel biology.</title>
        <authorList>
            <person name="Wiegand S."/>
            <person name="Jogler M."/>
            <person name="Boedeker C."/>
            <person name="Pinto D."/>
            <person name="Vollmers J."/>
            <person name="Rivas-Marin E."/>
            <person name="Kohn T."/>
            <person name="Peeters S.H."/>
            <person name="Heuer A."/>
            <person name="Rast P."/>
            <person name="Oberbeckmann S."/>
            <person name="Bunk B."/>
            <person name="Jeske O."/>
            <person name="Meyerdierks A."/>
            <person name="Storesund J.E."/>
            <person name="Kallscheuer N."/>
            <person name="Luecker S."/>
            <person name="Lage O.M."/>
            <person name="Pohl T."/>
            <person name="Merkel B.J."/>
            <person name="Hornburger P."/>
            <person name="Mueller R.-W."/>
            <person name="Bruemmer F."/>
            <person name="Labrenz M."/>
            <person name="Spormann A.M."/>
            <person name="Op den Camp H."/>
            <person name="Overmann J."/>
            <person name="Amann R."/>
            <person name="Jetten M.S.M."/>
            <person name="Mascher T."/>
            <person name="Medema M.H."/>
            <person name="Devos D.P."/>
            <person name="Kaster A.-K."/>
            <person name="Ovreas L."/>
            <person name="Rohde M."/>
            <person name="Galperin M.Y."/>
            <person name="Jogler C."/>
        </authorList>
    </citation>
    <scope>NUCLEOTIDE SEQUENCE [LARGE SCALE GENOMIC DNA]</scope>
    <source>
        <strain evidence="4 5">OJF2</strain>
    </source>
</reference>
<evidence type="ECO:0000313" key="5">
    <source>
        <dbReference type="Proteomes" id="UP000324233"/>
    </source>
</evidence>